<reference evidence="2" key="1">
    <citation type="submission" date="2017-04" db="EMBL/GenBank/DDBJ databases">
        <title>Plasmodium gonderi genome.</title>
        <authorList>
            <person name="Arisue N."/>
            <person name="Honma H."/>
            <person name="Kawai S."/>
            <person name="Tougan T."/>
            <person name="Tanabe K."/>
            <person name="Horii T."/>
        </authorList>
    </citation>
    <scope>NUCLEOTIDE SEQUENCE [LARGE SCALE GENOMIC DNA]</scope>
    <source>
        <strain evidence="2">ATCC 30045</strain>
    </source>
</reference>
<dbReference type="OrthoDB" id="372218at2759"/>
<dbReference type="OMA" id="YEVYSNA"/>
<dbReference type="AlphaFoldDB" id="A0A1Y1JHW6"/>
<protein>
    <submittedName>
        <fullName evidence="1">Uncharacterized protein</fullName>
    </submittedName>
</protein>
<dbReference type="RefSeq" id="XP_028543837.1">
    <property type="nucleotide sequence ID" value="XM_028688036.1"/>
</dbReference>
<evidence type="ECO:0000313" key="1">
    <source>
        <dbReference type="EMBL" id="GAW81248.1"/>
    </source>
</evidence>
<keyword evidence="2" id="KW-1185">Reference proteome</keyword>
<sequence length="415" mass="48752">MTEATSYRFKKKPPDLKSNFEMKKEEWCEFIKYMGDLRNMYKCPLQMSGHSSEIHNEDHSVAANKKAICENINDIMKIKEWNHDIEFENHSICKECSSDTVSCSEESDTVYNFNKYKIIQNNIYSNNANSKRQKINDNFINKCIPKEKHEVNEEEKIFRDGICNIRRIRKKITKSPNEEGEFNEQNIKSIKTDLIGSNEQLDIDNKNAIRRPLTKLSKKLFHQKYKNLPYMQYIDENNHTYHGKQYDDSCYVKNANGLICNNFTDVNETYKYNKTRVCAYTGKNNHVKDKTRTWLNSKNYSNLSVHYNVNESDEEKDKKNNPLVKKCNKYEIYSNAINTIHKNSSNKNVNNNSKNNVKIGKSIENNAHFDGLYAYNYAYFDKNDKSADSTPVDNVNGTIMNLEEEIKNYNLHNYT</sequence>
<evidence type="ECO:0000313" key="2">
    <source>
        <dbReference type="Proteomes" id="UP000195521"/>
    </source>
</evidence>
<proteinExistence type="predicted"/>
<dbReference type="Proteomes" id="UP000195521">
    <property type="component" value="Unassembled WGS sequence"/>
</dbReference>
<dbReference type="GeneID" id="39747967"/>
<organism evidence="1 2">
    <name type="scientific">Plasmodium gonderi</name>
    <dbReference type="NCBI Taxonomy" id="77519"/>
    <lineage>
        <taxon>Eukaryota</taxon>
        <taxon>Sar</taxon>
        <taxon>Alveolata</taxon>
        <taxon>Apicomplexa</taxon>
        <taxon>Aconoidasida</taxon>
        <taxon>Haemosporida</taxon>
        <taxon>Plasmodiidae</taxon>
        <taxon>Plasmodium</taxon>
        <taxon>Plasmodium (Plasmodium)</taxon>
    </lineage>
</organism>
<accession>A0A1Y1JHW6</accession>
<gene>
    <name evidence="1" type="ORF">PGO_100010</name>
</gene>
<comment type="caution">
    <text evidence="1">The sequence shown here is derived from an EMBL/GenBank/DDBJ whole genome shotgun (WGS) entry which is preliminary data.</text>
</comment>
<name>A0A1Y1JHW6_PLAGO</name>
<dbReference type="EMBL" id="BDQF01000011">
    <property type="protein sequence ID" value="GAW81248.1"/>
    <property type="molecule type" value="Genomic_DNA"/>
</dbReference>